<dbReference type="InterPro" id="IPR036249">
    <property type="entry name" value="Thioredoxin-like_sf"/>
</dbReference>
<dbReference type="Pfam" id="PF18312">
    <property type="entry name" value="ScsC_N"/>
    <property type="match status" value="1"/>
</dbReference>
<evidence type="ECO:0000256" key="2">
    <source>
        <dbReference type="ARBA" id="ARBA00023002"/>
    </source>
</evidence>
<name>A0ABY7NTP4_9SPHN</name>
<proteinExistence type="predicted"/>
<feature type="domain" description="Thioredoxin" evidence="5">
    <location>
        <begin position="65"/>
        <end position="243"/>
    </location>
</feature>
<evidence type="ECO:0000313" key="7">
    <source>
        <dbReference type="Proteomes" id="UP001210865"/>
    </source>
</evidence>
<gene>
    <name evidence="6" type="ORF">PBT88_04010</name>
</gene>
<protein>
    <submittedName>
        <fullName evidence="6">DsbA family protein</fullName>
    </submittedName>
</protein>
<keyword evidence="1" id="KW-0732">Signal</keyword>
<dbReference type="RefSeq" id="WP_270077944.1">
    <property type="nucleotide sequence ID" value="NZ_CP115174.1"/>
</dbReference>
<sequence length="247" mass="25133">MSIGWKRAAGGLGAAALGAIATVAVMSGSGHGGHGGAPDPAATGAIVRSYILDHPEIIPEAMGRLQDQQTAQAIAANRAQIEAPFAGAFAGNPKGDVTLVEYFDYACGYCRQSVADVDRLVASDPKLRVVYKELPVLDGAISDRAAQISLVAAKAGKFGAYHHAVYNGTGPLSDARMDAAAKAVGVDTAGLDSADIVNEINANLTTGKSLHMSGTPTFVVGDQLLSGAVGYDALKEAVDKARAAKTA</sequence>
<dbReference type="PANTHER" id="PTHR13887">
    <property type="entry name" value="GLUTATHIONE S-TRANSFERASE KAPPA"/>
    <property type="match status" value="1"/>
</dbReference>
<evidence type="ECO:0000259" key="5">
    <source>
        <dbReference type="PROSITE" id="PS51352"/>
    </source>
</evidence>
<organism evidence="6 7">
    <name type="scientific">Sphingomonas abietis</name>
    <dbReference type="NCBI Taxonomy" id="3012344"/>
    <lineage>
        <taxon>Bacteria</taxon>
        <taxon>Pseudomonadati</taxon>
        <taxon>Pseudomonadota</taxon>
        <taxon>Alphaproteobacteria</taxon>
        <taxon>Sphingomonadales</taxon>
        <taxon>Sphingomonadaceae</taxon>
        <taxon>Sphingomonas</taxon>
    </lineage>
</organism>
<reference evidence="6 7" key="1">
    <citation type="submission" date="2022-12" db="EMBL/GenBank/DDBJ databases">
        <title>Sphingomonas abieness sp. nov., an endophytic bacterium isolated from Abies koreana.</title>
        <authorList>
            <person name="Jiang L."/>
            <person name="Lee J."/>
        </authorList>
    </citation>
    <scope>NUCLEOTIDE SEQUENCE [LARGE SCALE GENOMIC DNA]</scope>
    <source>
        <strain evidence="7">PAMB 00755</strain>
    </source>
</reference>
<dbReference type="Proteomes" id="UP001210865">
    <property type="component" value="Chromosome"/>
</dbReference>
<evidence type="ECO:0000256" key="3">
    <source>
        <dbReference type="ARBA" id="ARBA00023157"/>
    </source>
</evidence>
<dbReference type="InterPro" id="IPR013766">
    <property type="entry name" value="Thioredoxin_domain"/>
</dbReference>
<evidence type="ECO:0000256" key="1">
    <source>
        <dbReference type="ARBA" id="ARBA00022729"/>
    </source>
</evidence>
<evidence type="ECO:0000256" key="4">
    <source>
        <dbReference type="ARBA" id="ARBA00023284"/>
    </source>
</evidence>
<dbReference type="Gene3D" id="3.40.30.10">
    <property type="entry name" value="Glutaredoxin"/>
    <property type="match status" value="1"/>
</dbReference>
<keyword evidence="4" id="KW-0676">Redox-active center</keyword>
<dbReference type="Pfam" id="PF01323">
    <property type="entry name" value="DSBA"/>
    <property type="match status" value="1"/>
</dbReference>
<keyword evidence="7" id="KW-1185">Reference proteome</keyword>
<evidence type="ECO:0000313" key="6">
    <source>
        <dbReference type="EMBL" id="WBO23309.1"/>
    </source>
</evidence>
<dbReference type="EMBL" id="CP115174">
    <property type="protein sequence ID" value="WBO23309.1"/>
    <property type="molecule type" value="Genomic_DNA"/>
</dbReference>
<dbReference type="PANTHER" id="PTHR13887:SF14">
    <property type="entry name" value="DISULFIDE BOND FORMATION PROTEIN D"/>
    <property type="match status" value="1"/>
</dbReference>
<dbReference type="InterPro" id="IPR001853">
    <property type="entry name" value="DSBA-like_thioredoxin_dom"/>
</dbReference>
<dbReference type="SUPFAM" id="SSF52833">
    <property type="entry name" value="Thioredoxin-like"/>
    <property type="match status" value="1"/>
</dbReference>
<dbReference type="CDD" id="cd03023">
    <property type="entry name" value="DsbA_Com1_like"/>
    <property type="match status" value="1"/>
</dbReference>
<keyword evidence="3" id="KW-1015">Disulfide bond</keyword>
<keyword evidence="2" id="KW-0560">Oxidoreductase</keyword>
<dbReference type="PROSITE" id="PS51352">
    <property type="entry name" value="THIOREDOXIN_2"/>
    <property type="match status" value="1"/>
</dbReference>
<dbReference type="InterPro" id="IPR041205">
    <property type="entry name" value="ScsC_N"/>
</dbReference>
<accession>A0ABY7NTP4</accession>